<dbReference type="EMBL" id="PZQS01000001">
    <property type="protein sequence ID" value="PVD38367.1"/>
    <property type="molecule type" value="Genomic_DNA"/>
</dbReference>
<feature type="region of interest" description="Disordered" evidence="2">
    <location>
        <begin position="269"/>
        <end position="294"/>
    </location>
</feature>
<dbReference type="InterPro" id="IPR032013">
    <property type="entry name" value="DUF4795"/>
</dbReference>
<feature type="compositionally biased region" description="Polar residues" evidence="2">
    <location>
        <begin position="746"/>
        <end position="761"/>
    </location>
</feature>
<dbReference type="Proteomes" id="UP000245119">
    <property type="component" value="Linkage Group LG1"/>
</dbReference>
<gene>
    <name evidence="4" type="ORF">C0Q70_00981</name>
</gene>
<proteinExistence type="predicted"/>
<evidence type="ECO:0000256" key="2">
    <source>
        <dbReference type="SAM" id="MobiDB-lite"/>
    </source>
</evidence>
<feature type="region of interest" description="Disordered" evidence="2">
    <location>
        <begin position="700"/>
        <end position="784"/>
    </location>
</feature>
<evidence type="ECO:0000259" key="3">
    <source>
        <dbReference type="Pfam" id="PF16043"/>
    </source>
</evidence>
<keyword evidence="5" id="KW-1185">Reference proteome</keyword>
<sequence length="784" mass="88745">MSISVSLPEMVDLALGTPEMGAVNFNILHKLLHAMIVKLNIQDAKGFINAHDHEYLQSSVFSGTDLTSRSGIKIASSIDVESDVEKKDNVKGMETINLLNDRQIVSKLRYLEGRITQLSRSLEELNSLPTTQDLMNKIQKTEDIIHPVSEMWQLMQLKKNMIANQEGIDKLMTITEDILSDLGKMREDFEDPQKNENNIRELEQQMEEMKTITTKGQENFDTFKIEMEQKIESLTDVINDCVLWHQLEEALLGINTRIDSLQRAALRASSTPGSVSQQPSSGEIGEQEETEETEVALVEAAVQTSTGGRYSVATMGSRKESQILGRGPSTSVLEMLEKLGELLTSYDTLSFKVSGMEDKMKLKEDQLEMDTKNELTSIQNELARVKDSIVEAQRNALKSSDTLSRLEHMLLEMEAEIERLSSTALEQQEASSQKDTELENKLLELFEQCDLLKDQKADKEFVQMEVHVKADKEQLEGKVNHSVFNLATEEINKMIKEILDQIAGNQGEWKDTFTKLTNDVDGKLDRMELTPLKDWLERKLRILNKKIEQGKLEWNDDTAAGLRRQLLQHYHCLSCDKPMDIMPTGAQPSLPAGYPLPPTRSPRPYTTFELDHIRQHTRSYGTTEIVDFYATTRPCGGAHTLTYPHRRISKITNISQLFRDDDGEIVALDQKEKEMDVLGANGQIYRGRLEEAGLLEAKMPSNNKFSRPQTSQNARQRPVSARAPSGGRNTPQVRPPSSHQPRPQSALLSNMRMKQTQNEELSQPDDQTDIHDGNVVDQERRNGK</sequence>
<dbReference type="Pfam" id="PF16043">
    <property type="entry name" value="DUF4795"/>
    <property type="match status" value="1"/>
</dbReference>
<feature type="compositionally biased region" description="Low complexity" evidence="2">
    <location>
        <begin position="731"/>
        <end position="745"/>
    </location>
</feature>
<feature type="coiled-coil region" evidence="1">
    <location>
        <begin position="375"/>
        <end position="430"/>
    </location>
</feature>
<feature type="compositionally biased region" description="Basic and acidic residues" evidence="2">
    <location>
        <begin position="768"/>
        <end position="784"/>
    </location>
</feature>
<feature type="compositionally biased region" description="Polar residues" evidence="2">
    <location>
        <begin position="269"/>
        <end position="281"/>
    </location>
</feature>
<evidence type="ECO:0000256" key="1">
    <source>
        <dbReference type="SAM" id="Coils"/>
    </source>
</evidence>
<reference evidence="4 5" key="1">
    <citation type="submission" date="2018-04" db="EMBL/GenBank/DDBJ databases">
        <title>The genome of golden apple snail Pomacea canaliculata provides insight into stress tolerance and invasive adaptation.</title>
        <authorList>
            <person name="Liu C."/>
            <person name="Liu B."/>
            <person name="Ren Y."/>
            <person name="Zhang Y."/>
            <person name="Wang H."/>
            <person name="Li S."/>
            <person name="Jiang F."/>
            <person name="Yin L."/>
            <person name="Zhang G."/>
            <person name="Qian W."/>
            <person name="Fan W."/>
        </authorList>
    </citation>
    <scope>NUCLEOTIDE SEQUENCE [LARGE SCALE GENOMIC DNA]</scope>
    <source>
        <strain evidence="4">SZHN2017</strain>
        <tissue evidence="4">Muscle</tissue>
    </source>
</reference>
<dbReference type="PANTHER" id="PTHR47080:SF2">
    <property type="entry name" value="GLUTAMINE-RICH PROTEIN 2"/>
    <property type="match status" value="1"/>
</dbReference>
<comment type="caution">
    <text evidence="4">The sequence shown here is derived from an EMBL/GenBank/DDBJ whole genome shotgun (WGS) entry which is preliminary data.</text>
</comment>
<keyword evidence="1" id="KW-0175">Coiled coil</keyword>
<name>A0A2T7PY97_POMCA</name>
<organism evidence="4 5">
    <name type="scientific">Pomacea canaliculata</name>
    <name type="common">Golden apple snail</name>
    <dbReference type="NCBI Taxonomy" id="400727"/>
    <lineage>
        <taxon>Eukaryota</taxon>
        <taxon>Metazoa</taxon>
        <taxon>Spiralia</taxon>
        <taxon>Lophotrochozoa</taxon>
        <taxon>Mollusca</taxon>
        <taxon>Gastropoda</taxon>
        <taxon>Caenogastropoda</taxon>
        <taxon>Architaenioglossa</taxon>
        <taxon>Ampullarioidea</taxon>
        <taxon>Ampullariidae</taxon>
        <taxon>Pomacea</taxon>
    </lineage>
</organism>
<evidence type="ECO:0000313" key="4">
    <source>
        <dbReference type="EMBL" id="PVD38367.1"/>
    </source>
</evidence>
<feature type="compositionally biased region" description="Acidic residues" evidence="2">
    <location>
        <begin position="285"/>
        <end position="294"/>
    </location>
</feature>
<dbReference type="PANTHER" id="PTHR47080">
    <property type="entry name" value="CHROMOSOME 16 OPEN READING FRAME 96"/>
    <property type="match status" value="1"/>
</dbReference>
<dbReference type="AlphaFoldDB" id="A0A2T7PY97"/>
<evidence type="ECO:0000313" key="5">
    <source>
        <dbReference type="Proteomes" id="UP000245119"/>
    </source>
</evidence>
<dbReference type="STRING" id="400727.A0A2T7PY97"/>
<accession>A0A2T7PY97</accession>
<feature type="compositionally biased region" description="Polar residues" evidence="2">
    <location>
        <begin position="700"/>
        <end position="715"/>
    </location>
</feature>
<feature type="domain" description="DUF4795" evidence="3">
    <location>
        <begin position="399"/>
        <end position="605"/>
    </location>
</feature>
<dbReference type="OrthoDB" id="5981048at2759"/>
<protein>
    <recommendedName>
        <fullName evidence="3">DUF4795 domain-containing protein</fullName>
    </recommendedName>
</protein>